<keyword evidence="6" id="KW-0862">Zinc</keyword>
<evidence type="ECO:0000256" key="1">
    <source>
        <dbReference type="ARBA" id="ARBA00004125"/>
    </source>
</evidence>
<dbReference type="Proteomes" id="UP001557470">
    <property type="component" value="Unassembled WGS sequence"/>
</dbReference>
<evidence type="ECO:0000256" key="7">
    <source>
        <dbReference type="ARBA" id="ARBA00023136"/>
    </source>
</evidence>
<dbReference type="EMBL" id="JAGEUA010000002">
    <property type="protein sequence ID" value="KAL1005225.1"/>
    <property type="molecule type" value="Genomic_DNA"/>
</dbReference>
<evidence type="ECO:0000313" key="12">
    <source>
        <dbReference type="Proteomes" id="UP001557470"/>
    </source>
</evidence>
<keyword evidence="5" id="KW-0479">Metal-binding</keyword>
<keyword evidence="12" id="KW-1185">Reference proteome</keyword>
<comment type="similarity">
    <text evidence="4">Belongs to the CDIP1/LITAF family.</text>
</comment>
<evidence type="ECO:0000256" key="2">
    <source>
        <dbReference type="ARBA" id="ARBA00004414"/>
    </source>
</evidence>
<evidence type="ECO:0000256" key="6">
    <source>
        <dbReference type="ARBA" id="ARBA00022833"/>
    </source>
</evidence>
<name>A0ABD0XQA8_UMBPY</name>
<dbReference type="PANTHER" id="PTHR23292:SF6">
    <property type="entry name" value="FI16602P1-RELATED"/>
    <property type="match status" value="1"/>
</dbReference>
<feature type="transmembrane region" description="Helical" evidence="9">
    <location>
        <begin position="111"/>
        <end position="133"/>
    </location>
</feature>
<dbReference type="GO" id="GO:0031902">
    <property type="term" value="C:late endosome membrane"/>
    <property type="evidence" value="ECO:0007669"/>
    <property type="project" value="UniProtKB-SubCell"/>
</dbReference>
<protein>
    <recommendedName>
        <fullName evidence="10">LITAF domain-containing protein</fullName>
    </recommendedName>
</protein>
<dbReference type="GO" id="GO:0046872">
    <property type="term" value="F:metal ion binding"/>
    <property type="evidence" value="ECO:0007669"/>
    <property type="project" value="UniProtKB-KW"/>
</dbReference>
<keyword evidence="9" id="KW-0812">Transmembrane</keyword>
<evidence type="ECO:0000256" key="4">
    <source>
        <dbReference type="ARBA" id="ARBA00005975"/>
    </source>
</evidence>
<feature type="region of interest" description="Disordered" evidence="8">
    <location>
        <begin position="1"/>
        <end position="21"/>
    </location>
</feature>
<feature type="domain" description="LITAF" evidence="10">
    <location>
        <begin position="71"/>
        <end position="156"/>
    </location>
</feature>
<comment type="caution">
    <text evidence="11">The sequence shown here is derived from an EMBL/GenBank/DDBJ whole genome shotgun (WGS) entry which is preliminary data.</text>
</comment>
<accession>A0ABD0XQA8</accession>
<reference evidence="11 12" key="1">
    <citation type="submission" date="2024-06" db="EMBL/GenBank/DDBJ databases">
        <authorList>
            <person name="Pan Q."/>
            <person name="Wen M."/>
            <person name="Jouanno E."/>
            <person name="Zahm M."/>
            <person name="Klopp C."/>
            <person name="Cabau C."/>
            <person name="Louis A."/>
            <person name="Berthelot C."/>
            <person name="Parey E."/>
            <person name="Roest Crollius H."/>
            <person name="Montfort J."/>
            <person name="Robinson-Rechavi M."/>
            <person name="Bouchez O."/>
            <person name="Lampietro C."/>
            <person name="Lopez Roques C."/>
            <person name="Donnadieu C."/>
            <person name="Postlethwait J."/>
            <person name="Bobe J."/>
            <person name="Verreycken H."/>
            <person name="Guiguen Y."/>
        </authorList>
    </citation>
    <scope>NUCLEOTIDE SEQUENCE [LARGE SCALE GENOMIC DNA]</scope>
    <source>
        <strain evidence="11">Up_M1</strain>
        <tissue evidence="11">Testis</tissue>
    </source>
</reference>
<dbReference type="PROSITE" id="PS51837">
    <property type="entry name" value="LITAF"/>
    <property type="match status" value="1"/>
</dbReference>
<dbReference type="Pfam" id="PF10601">
    <property type="entry name" value="zf-LITAF-like"/>
    <property type="match status" value="1"/>
</dbReference>
<dbReference type="AlphaFoldDB" id="A0ABD0XQA8"/>
<dbReference type="PANTHER" id="PTHR23292">
    <property type="entry name" value="LIPOPOLYSACCHARIDE-INDUCED TUMOR NECROSIS FACTOR-ALPHA FACTOR"/>
    <property type="match status" value="1"/>
</dbReference>
<evidence type="ECO:0000256" key="5">
    <source>
        <dbReference type="ARBA" id="ARBA00022723"/>
    </source>
</evidence>
<dbReference type="SMART" id="SM00714">
    <property type="entry name" value="LITAF"/>
    <property type="match status" value="1"/>
</dbReference>
<comment type="subcellular location">
    <subcellularLocation>
        <location evidence="1">Endosome membrane</location>
        <topology evidence="1">Peripheral membrane protein</topology>
        <orientation evidence="1">Cytoplasmic side</orientation>
    </subcellularLocation>
    <subcellularLocation>
        <location evidence="2">Late endosome membrane</location>
    </subcellularLocation>
    <subcellularLocation>
        <location evidence="3">Lysosome membrane</location>
        <topology evidence="3">Peripheral membrane protein</topology>
        <orientation evidence="3">Cytoplasmic side</orientation>
    </subcellularLocation>
</comment>
<keyword evidence="7 9" id="KW-0472">Membrane</keyword>
<evidence type="ECO:0000259" key="10">
    <source>
        <dbReference type="PROSITE" id="PS51837"/>
    </source>
</evidence>
<evidence type="ECO:0000256" key="3">
    <source>
        <dbReference type="ARBA" id="ARBA00004630"/>
    </source>
</evidence>
<organism evidence="11 12">
    <name type="scientific">Umbra pygmaea</name>
    <name type="common">Eastern mudminnow</name>
    <dbReference type="NCBI Taxonomy" id="75934"/>
    <lineage>
        <taxon>Eukaryota</taxon>
        <taxon>Metazoa</taxon>
        <taxon>Chordata</taxon>
        <taxon>Craniata</taxon>
        <taxon>Vertebrata</taxon>
        <taxon>Euteleostomi</taxon>
        <taxon>Actinopterygii</taxon>
        <taxon>Neopterygii</taxon>
        <taxon>Teleostei</taxon>
        <taxon>Protacanthopterygii</taxon>
        <taxon>Esociformes</taxon>
        <taxon>Umbridae</taxon>
        <taxon>Umbra</taxon>
    </lineage>
</organism>
<keyword evidence="9" id="KW-1133">Transmembrane helix</keyword>
<gene>
    <name evidence="11" type="ORF">UPYG_G00056320</name>
</gene>
<dbReference type="InterPro" id="IPR037519">
    <property type="entry name" value="LITAF_fam"/>
</dbReference>
<sequence length="156" mass="17366">MDTLSYDEQPPTYTEATFYPQSPPPTYGEAVTIQPDPFPILALPTLEQPNEQQTGVFFHQSTHIGSSVGAQQTNTHHEPVILQGNAPCVIECTNCHQPITTVVTYKSGSTAWTMCLVFTLIGFICGCCLIPFMMQDCKDAHHRCPNCHTHLYTHVR</sequence>
<dbReference type="GO" id="GO:0005765">
    <property type="term" value="C:lysosomal membrane"/>
    <property type="evidence" value="ECO:0007669"/>
    <property type="project" value="UniProtKB-SubCell"/>
</dbReference>
<evidence type="ECO:0000256" key="9">
    <source>
        <dbReference type="SAM" id="Phobius"/>
    </source>
</evidence>
<dbReference type="InterPro" id="IPR006629">
    <property type="entry name" value="LITAF"/>
</dbReference>
<evidence type="ECO:0000256" key="8">
    <source>
        <dbReference type="SAM" id="MobiDB-lite"/>
    </source>
</evidence>
<proteinExistence type="inferred from homology"/>
<evidence type="ECO:0000313" key="11">
    <source>
        <dbReference type="EMBL" id="KAL1005225.1"/>
    </source>
</evidence>